<feature type="region of interest" description="Disordered" evidence="3">
    <location>
        <begin position="806"/>
        <end position="920"/>
    </location>
</feature>
<sequence>MDLGSLADLKRRAGVRDGTGVPSDYLSSITRQMTLGLAYLHERKLLHRDIKPENILHNRAGEVKLSDFGIAKDLDKTIAMAGTFVGTVTYMSPERCLGQDYSFASDIWSVGMVIFELSTGRYPFADIASFPVLFQHLCEMPEPRLDPSLCPPALVDFAGVCLTRDVARRPDTDVLLLHDYVMVDVCTQAISVEALVTFHVLLNFCLGCSYHSRKDTTLQLVRIDISVGEVVGRRVLQDKTHGASPSDVQVPKARLIHGHLAVNDFDILDLIAAQLPGKDALAGVRQDGVVAAGPVAAGAVVMPGVKAIPGVLAAGVPAAGLLQMVPCRLGGCQHLDPFRTMCLGRVAAMQFLAPQLNHPQPLVSPRKAKLSRHRRCRSPRSLPDKIAGGWELMVKPEVDSLAECLAKQSVSRGYITSTQVNKALNAFNGPHAHNGLVSERGDPSWLHSPKSLKLRSIDTNFTSYFQILEENYDTVDQIRRLYTAWRLVDRKRSGEPKYFDPNPRRGYGYSTIGTHRLFFQDNHVTDPGHRRLFKKWFADEWDQTPGSKSTSLTKFHAAGMAFAEDQAGKEDASSEASAARAEQEAATARGAQEAAAAKAVRDAAAAKAVRDAATARAAQDAAAAKAEQEAATARAAQEAAAARAARESATARAAQEAAAAKDAQEVAAARAAEHSAVDKSAGDAFAPIHRGEDTDADTRQSNWEARSAMFTIWCYNLAAGLSEGLLLAARANLLRLVRKTPGEGEAGAQAVESSVTSTEKFEATSTEKGRLYKRKLLSSPAVCVTAKKRLLEFEAQEVTAKTLACHRPKGSGAPKRAAAKKAASAASASRAVDAVPLVSTEPTETIGGPRESEAKPEQVVEATPEPDTPSARPEGELGVEEAESQPPEAESQTPDTESQPPDADVGDADASSGQAAASRPRWASLRGLAGAALEALSGASSSSQVAGAPAEAEAAAAAEANGGDGPEAEAREAAQAAGSEDVDMDSGPPADSQSRIPMAPDYLMLQRCSHNSLRGVGVAAYKTRSTLLADQATNLTDVDMDSGPPADSQSRIPMAPDYLMLQRCSHNSLQGVAADGAEPEDPEAQATNLTDVDMDSGPPADSQSRIPMAPDYLMLQRCSHNSLRGVAADGAEPEDPEAQATNLTLSPKSISRQEREAVATAMAAAASCKTLRAWSADPDRHSTVNLRLTHLVFTVFRYKLMPVPALQEFLNNSARGSAGLVSGPSVMKSHHSWPALCAFDCPAQFQVFARGFVIPRIKVLHAMRLAVPKPFWLSGFTCVLLYLSRLQPSPQTLVTADFRHRQSTAKLTYVTAASDTGSIKQTFVQLCNFTKLSTRHAFNRTGMHSHWDLCAESVLRDCAADEVSTVTDKDESERPLASTFQHQSNVVSVHVWKVVGDSCCSIITFRLADMPQSSSMSATDLVLLCHELLCFPFSSCARSINGNKRTDGLLVCIVCIACGILPPDGDGDVQDSRTAASAPDDLRTSRPSDYVVPAIELSQLNRNNIKHGDVYMQWSAMGLRYRIASKLSSEARMLFQLDFQQINNQAAAERPSMFSEYGRSVQLRLRCVSCNPFTKVGGDIDIDDPESVTLEELLGTQRTTEHAQTATPSNVEASERETANGTAQDAPSKEGVPEEPPWKRGRKERRPAPEQPPPEQPAAEQPGAEQQPPQEPPQPQAEPQQPQAEQQQPQQQPEQPPQQQPPSEQPQPQQTPEQNPQAEPQTDHPREAEPPKSSNSDQSQQSSEQQPQSQATQQPQPEPQQPQPEPEQNAAPPAQAKMPTCHYEALEIRKNASAAEIKKAYYTQSRKLHPDKNKDDPHATARFQCVSEAYQTLSDAPKRAHYDANRLLEKAFCKLGIPVDQLAVQFVLRCCQVPGNDIQEMIVGTTDCFRFSVLVCLQVIAAN</sequence>
<dbReference type="InterPro" id="IPR001623">
    <property type="entry name" value="DnaJ_domain"/>
</dbReference>
<dbReference type="EMBL" id="CAJNNV010027438">
    <property type="protein sequence ID" value="CAE8620395.1"/>
    <property type="molecule type" value="Genomic_DNA"/>
</dbReference>
<dbReference type="OrthoDB" id="10252354at2759"/>
<dbReference type="SUPFAM" id="SSF56112">
    <property type="entry name" value="Protein kinase-like (PK-like)"/>
    <property type="match status" value="1"/>
</dbReference>
<name>A0A813G2S4_POLGL</name>
<feature type="region of interest" description="Disordered" evidence="3">
    <location>
        <begin position="565"/>
        <end position="590"/>
    </location>
</feature>
<feature type="compositionally biased region" description="Low complexity" evidence="3">
    <location>
        <begin position="899"/>
        <end position="920"/>
    </location>
</feature>
<feature type="compositionally biased region" description="Low complexity" evidence="3">
    <location>
        <begin position="810"/>
        <end position="831"/>
    </location>
</feature>
<protein>
    <submittedName>
        <fullName evidence="6">Uncharacterized protein</fullName>
    </submittedName>
</protein>
<feature type="compositionally biased region" description="Low complexity" evidence="3">
    <location>
        <begin position="1677"/>
        <end position="1693"/>
    </location>
</feature>
<feature type="compositionally biased region" description="Basic and acidic residues" evidence="3">
    <location>
        <begin position="1721"/>
        <end position="1730"/>
    </location>
</feature>
<dbReference type="GO" id="GO:0005737">
    <property type="term" value="C:cytoplasm"/>
    <property type="evidence" value="ECO:0007669"/>
    <property type="project" value="TreeGrafter"/>
</dbReference>
<keyword evidence="1" id="KW-0547">Nucleotide-binding</keyword>
<dbReference type="PRINTS" id="PR00625">
    <property type="entry name" value="JDOMAIN"/>
</dbReference>
<feature type="compositionally biased region" description="Pro residues" evidence="3">
    <location>
        <begin position="1756"/>
        <end position="1765"/>
    </location>
</feature>
<reference evidence="6" key="1">
    <citation type="submission" date="2021-02" db="EMBL/GenBank/DDBJ databases">
        <authorList>
            <person name="Dougan E. K."/>
            <person name="Rhodes N."/>
            <person name="Thang M."/>
            <person name="Chan C."/>
        </authorList>
    </citation>
    <scope>NUCLEOTIDE SEQUENCE</scope>
</reference>
<feature type="compositionally biased region" description="Low complexity" evidence="3">
    <location>
        <begin position="950"/>
        <end position="961"/>
    </location>
</feature>
<evidence type="ECO:0000313" key="7">
    <source>
        <dbReference type="Proteomes" id="UP000654075"/>
    </source>
</evidence>
<feature type="compositionally biased region" description="Basic and acidic residues" evidence="3">
    <location>
        <begin position="1627"/>
        <end position="1638"/>
    </location>
</feature>
<evidence type="ECO:0000313" key="6">
    <source>
        <dbReference type="EMBL" id="CAE8620395.1"/>
    </source>
</evidence>
<proteinExistence type="predicted"/>
<accession>A0A813G2S4</accession>
<evidence type="ECO:0000259" key="4">
    <source>
        <dbReference type="PROSITE" id="PS50011"/>
    </source>
</evidence>
<dbReference type="GO" id="GO:0004674">
    <property type="term" value="F:protein serine/threonine kinase activity"/>
    <property type="evidence" value="ECO:0007669"/>
    <property type="project" value="TreeGrafter"/>
</dbReference>
<comment type="caution">
    <text evidence="6">The sequence shown here is derived from an EMBL/GenBank/DDBJ whole genome shotgun (WGS) entry which is preliminary data.</text>
</comment>
<feature type="region of interest" description="Disordered" evidence="3">
    <location>
        <begin position="1595"/>
        <end position="1775"/>
    </location>
</feature>
<feature type="region of interest" description="Disordered" evidence="3">
    <location>
        <begin position="1126"/>
        <end position="1146"/>
    </location>
</feature>
<evidence type="ECO:0000256" key="2">
    <source>
        <dbReference type="ARBA" id="ARBA00022840"/>
    </source>
</evidence>
<keyword evidence="2" id="KW-0067">ATP-binding</keyword>
<evidence type="ECO:0000256" key="1">
    <source>
        <dbReference type="ARBA" id="ARBA00022741"/>
    </source>
</evidence>
<dbReference type="SMART" id="SM00271">
    <property type="entry name" value="DnaJ"/>
    <property type="match status" value="1"/>
</dbReference>
<dbReference type="InterPro" id="IPR000719">
    <property type="entry name" value="Prot_kinase_dom"/>
</dbReference>
<feature type="region of interest" description="Disordered" evidence="3">
    <location>
        <begin position="950"/>
        <end position="996"/>
    </location>
</feature>
<gene>
    <name evidence="6" type="ORF">PGLA1383_LOCUS37957</name>
</gene>
<dbReference type="InterPro" id="IPR036869">
    <property type="entry name" value="J_dom_sf"/>
</dbReference>
<organism evidence="6 7">
    <name type="scientific">Polarella glacialis</name>
    <name type="common">Dinoflagellate</name>
    <dbReference type="NCBI Taxonomy" id="89957"/>
    <lineage>
        <taxon>Eukaryota</taxon>
        <taxon>Sar</taxon>
        <taxon>Alveolata</taxon>
        <taxon>Dinophyceae</taxon>
        <taxon>Suessiales</taxon>
        <taxon>Suessiaceae</taxon>
        <taxon>Polarella</taxon>
    </lineage>
</organism>
<feature type="compositionally biased region" description="Polar residues" evidence="3">
    <location>
        <begin position="1596"/>
        <end position="1612"/>
    </location>
</feature>
<dbReference type="CDD" id="cd06257">
    <property type="entry name" value="DnaJ"/>
    <property type="match status" value="1"/>
</dbReference>
<feature type="compositionally biased region" description="Low complexity" evidence="3">
    <location>
        <begin position="1766"/>
        <end position="1775"/>
    </location>
</feature>
<dbReference type="InterPro" id="IPR018253">
    <property type="entry name" value="DnaJ_domain_CS"/>
</dbReference>
<dbReference type="Gene3D" id="1.10.510.10">
    <property type="entry name" value="Transferase(Phosphotransferase) domain 1"/>
    <property type="match status" value="1"/>
</dbReference>
<dbReference type="PROSITE" id="PS50076">
    <property type="entry name" value="DNAJ_2"/>
    <property type="match status" value="1"/>
</dbReference>
<feature type="domain" description="J" evidence="5">
    <location>
        <begin position="1781"/>
        <end position="1846"/>
    </location>
</feature>
<dbReference type="PANTHER" id="PTHR48012">
    <property type="entry name" value="STERILE20-LIKE KINASE, ISOFORM B-RELATED"/>
    <property type="match status" value="1"/>
</dbReference>
<dbReference type="InterPro" id="IPR050629">
    <property type="entry name" value="STE20/SPS1-PAK"/>
</dbReference>
<evidence type="ECO:0000259" key="5">
    <source>
        <dbReference type="PROSITE" id="PS50076"/>
    </source>
</evidence>
<dbReference type="Gene3D" id="1.10.287.110">
    <property type="entry name" value="DnaJ domain"/>
    <property type="match status" value="1"/>
</dbReference>
<dbReference type="SMART" id="SM00220">
    <property type="entry name" value="S_TKc"/>
    <property type="match status" value="1"/>
</dbReference>
<feature type="compositionally biased region" description="Basic and acidic residues" evidence="3">
    <location>
        <begin position="671"/>
        <end position="681"/>
    </location>
</feature>
<evidence type="ECO:0000256" key="3">
    <source>
        <dbReference type="SAM" id="MobiDB-lite"/>
    </source>
</evidence>
<feature type="compositionally biased region" description="Low complexity" evidence="3">
    <location>
        <begin position="1706"/>
        <end position="1720"/>
    </location>
</feature>
<feature type="compositionally biased region" description="Low complexity" evidence="3">
    <location>
        <begin position="1657"/>
        <end position="1668"/>
    </location>
</feature>
<dbReference type="GO" id="GO:0005524">
    <property type="term" value="F:ATP binding"/>
    <property type="evidence" value="ECO:0007669"/>
    <property type="project" value="UniProtKB-KW"/>
</dbReference>
<dbReference type="Proteomes" id="UP000654075">
    <property type="component" value="Unassembled WGS sequence"/>
</dbReference>
<feature type="region of interest" description="Disordered" evidence="3">
    <location>
        <begin position="1467"/>
        <end position="1486"/>
    </location>
</feature>
<feature type="region of interest" description="Disordered" evidence="3">
    <location>
        <begin position="670"/>
        <end position="700"/>
    </location>
</feature>
<dbReference type="InterPro" id="IPR011009">
    <property type="entry name" value="Kinase-like_dom_sf"/>
</dbReference>
<dbReference type="SUPFAM" id="SSF46565">
    <property type="entry name" value="Chaperone J-domain"/>
    <property type="match status" value="1"/>
</dbReference>
<feature type="compositionally biased region" description="Basic and acidic residues" evidence="3">
    <location>
        <begin position="689"/>
        <end position="698"/>
    </location>
</feature>
<feature type="region of interest" description="Disordered" evidence="3">
    <location>
        <begin position="742"/>
        <end position="764"/>
    </location>
</feature>
<dbReference type="PROSITE" id="PS50011">
    <property type="entry name" value="PROTEIN_KINASE_DOM"/>
    <property type="match status" value="1"/>
</dbReference>
<feature type="compositionally biased region" description="Low complexity" evidence="3">
    <location>
        <begin position="574"/>
        <end position="590"/>
    </location>
</feature>
<dbReference type="PROSITE" id="PS00636">
    <property type="entry name" value="DNAJ_1"/>
    <property type="match status" value="1"/>
</dbReference>
<feature type="compositionally biased region" description="Low complexity" evidence="3">
    <location>
        <begin position="1738"/>
        <end position="1755"/>
    </location>
</feature>
<feature type="domain" description="Protein kinase" evidence="4">
    <location>
        <begin position="1"/>
        <end position="181"/>
    </location>
</feature>
<dbReference type="Pfam" id="PF00069">
    <property type="entry name" value="Pkinase"/>
    <property type="match status" value="1"/>
</dbReference>
<dbReference type="Pfam" id="PF00226">
    <property type="entry name" value="DnaJ"/>
    <property type="match status" value="1"/>
</dbReference>
<feature type="compositionally biased region" description="Pro residues" evidence="3">
    <location>
        <begin position="1694"/>
        <end position="1705"/>
    </location>
</feature>
<dbReference type="OMA" id="MAPDYLM"/>
<keyword evidence="7" id="KW-1185">Reference proteome</keyword>